<gene>
    <name evidence="2" type="ORF">D7231_34885</name>
</gene>
<dbReference type="AlphaFoldDB" id="A0A3B0A5Q7"/>
<dbReference type="InterPro" id="IPR007278">
    <property type="entry name" value="DUF397"/>
</dbReference>
<name>A0A3B0A5Q7_9ACTN</name>
<dbReference type="RefSeq" id="WP_120760375.1">
    <property type="nucleotide sequence ID" value="NZ_RBAM01000095.1"/>
</dbReference>
<evidence type="ECO:0000259" key="1">
    <source>
        <dbReference type="Pfam" id="PF04149"/>
    </source>
</evidence>
<evidence type="ECO:0000313" key="2">
    <source>
        <dbReference type="EMBL" id="RKN55066.1"/>
    </source>
</evidence>
<dbReference type="Pfam" id="PF04149">
    <property type="entry name" value="DUF397"/>
    <property type="match status" value="1"/>
</dbReference>
<protein>
    <submittedName>
        <fullName evidence="2">DUF397 domain-containing protein</fullName>
    </submittedName>
</protein>
<feature type="domain" description="DUF397" evidence="1">
    <location>
        <begin position="13"/>
        <end position="66"/>
    </location>
</feature>
<dbReference type="Proteomes" id="UP000270343">
    <property type="component" value="Unassembled WGS sequence"/>
</dbReference>
<accession>A0A3B0A5Q7</accession>
<organism evidence="2 3">
    <name type="scientific">Streptomyces klenkii</name>
    <dbReference type="NCBI Taxonomy" id="1420899"/>
    <lineage>
        <taxon>Bacteria</taxon>
        <taxon>Bacillati</taxon>
        <taxon>Actinomycetota</taxon>
        <taxon>Actinomycetes</taxon>
        <taxon>Kitasatosporales</taxon>
        <taxon>Streptomycetaceae</taxon>
        <taxon>Streptomyces</taxon>
    </lineage>
</organism>
<proteinExistence type="predicted"/>
<dbReference type="EMBL" id="RBAM01000095">
    <property type="protein sequence ID" value="RKN55066.1"/>
    <property type="molecule type" value="Genomic_DNA"/>
</dbReference>
<keyword evidence="3" id="KW-1185">Reference proteome</keyword>
<sequence>MRADALANADAALTWRKSSYSGADNGDCVEMAHGLQGIVPVRDSKDPSQIIAFASEGWSRFLAGVRSGQLST</sequence>
<dbReference type="OrthoDB" id="4570646at2"/>
<comment type="caution">
    <text evidence="2">The sequence shown here is derived from an EMBL/GenBank/DDBJ whole genome shotgun (WGS) entry which is preliminary data.</text>
</comment>
<evidence type="ECO:0000313" key="3">
    <source>
        <dbReference type="Proteomes" id="UP000270343"/>
    </source>
</evidence>
<reference evidence="2 3" key="1">
    <citation type="journal article" date="2015" name="Antonie Van Leeuwenhoek">
        <title>Streptomyces klenkii sp. nov., isolated from deep marine sediment.</title>
        <authorList>
            <person name="Veyisoglu A."/>
            <person name="Sahin N."/>
        </authorList>
    </citation>
    <scope>NUCLEOTIDE SEQUENCE [LARGE SCALE GENOMIC DNA]</scope>
    <source>
        <strain evidence="2 3">KCTC 29202</strain>
    </source>
</reference>